<dbReference type="SUPFAM" id="SSF89082">
    <property type="entry name" value="Antibiotic binding domain of TipA-like multidrug resistance regulators"/>
    <property type="match status" value="1"/>
</dbReference>
<organism evidence="6 7">
    <name type="scientific">Tumebacillus flagellatus</name>
    <dbReference type="NCBI Taxonomy" id="1157490"/>
    <lineage>
        <taxon>Bacteria</taxon>
        <taxon>Bacillati</taxon>
        <taxon>Bacillota</taxon>
        <taxon>Bacilli</taxon>
        <taxon>Bacillales</taxon>
        <taxon>Alicyclobacillaceae</taxon>
        <taxon>Tumebacillus</taxon>
    </lineage>
</organism>
<dbReference type="eggNOG" id="COG0789">
    <property type="taxonomic scope" value="Bacteria"/>
</dbReference>
<keyword evidence="3" id="KW-0010">Activator</keyword>
<dbReference type="InterPro" id="IPR036244">
    <property type="entry name" value="TipA-like_antibiotic-bd"/>
</dbReference>
<dbReference type="Gene3D" id="1.10.1660.10">
    <property type="match status" value="1"/>
</dbReference>
<evidence type="ECO:0000256" key="1">
    <source>
        <dbReference type="ARBA" id="ARBA00023015"/>
    </source>
</evidence>
<dbReference type="CDD" id="cd01106">
    <property type="entry name" value="HTH_TipAL-Mta"/>
    <property type="match status" value="1"/>
</dbReference>
<dbReference type="PANTHER" id="PTHR30204:SF90">
    <property type="entry name" value="HTH-TYPE TRANSCRIPTIONAL ACTIVATOR MTA"/>
    <property type="match status" value="1"/>
</dbReference>
<keyword evidence="4" id="KW-0804">Transcription</keyword>
<dbReference type="AlphaFoldDB" id="A0A074LRE8"/>
<evidence type="ECO:0000313" key="7">
    <source>
        <dbReference type="Proteomes" id="UP000027931"/>
    </source>
</evidence>
<dbReference type="Proteomes" id="UP000027931">
    <property type="component" value="Unassembled WGS sequence"/>
</dbReference>
<dbReference type="PRINTS" id="PR00040">
    <property type="entry name" value="HTHMERR"/>
</dbReference>
<protein>
    <submittedName>
        <fullName evidence="6">MerR family transcriptional regulator</fullName>
    </submittedName>
</protein>
<dbReference type="EMBL" id="JMIR01000022">
    <property type="protein sequence ID" value="KEO82413.1"/>
    <property type="molecule type" value="Genomic_DNA"/>
</dbReference>
<evidence type="ECO:0000259" key="5">
    <source>
        <dbReference type="PROSITE" id="PS50937"/>
    </source>
</evidence>
<dbReference type="SUPFAM" id="SSF46955">
    <property type="entry name" value="Putative DNA-binding domain"/>
    <property type="match status" value="1"/>
</dbReference>
<comment type="caution">
    <text evidence="6">The sequence shown here is derived from an EMBL/GenBank/DDBJ whole genome shotgun (WGS) entry which is preliminary data.</text>
</comment>
<dbReference type="InterPro" id="IPR012925">
    <property type="entry name" value="TipAS_dom"/>
</dbReference>
<dbReference type="GO" id="GO:0003700">
    <property type="term" value="F:DNA-binding transcription factor activity"/>
    <property type="evidence" value="ECO:0007669"/>
    <property type="project" value="InterPro"/>
</dbReference>
<dbReference type="InterPro" id="IPR047057">
    <property type="entry name" value="MerR_fam"/>
</dbReference>
<keyword evidence="7" id="KW-1185">Reference proteome</keyword>
<dbReference type="Gene3D" id="1.10.490.50">
    <property type="entry name" value="Antibiotic binding domain of TipA-like multidrug resistance regulators"/>
    <property type="match status" value="1"/>
</dbReference>
<keyword evidence="2" id="KW-0238">DNA-binding</keyword>
<dbReference type="GO" id="GO:0003677">
    <property type="term" value="F:DNA binding"/>
    <property type="evidence" value="ECO:0007669"/>
    <property type="project" value="UniProtKB-KW"/>
</dbReference>
<keyword evidence="1" id="KW-0805">Transcription regulation</keyword>
<dbReference type="PANTHER" id="PTHR30204">
    <property type="entry name" value="REDOX-CYCLING DRUG-SENSING TRANSCRIPTIONAL ACTIVATOR SOXR"/>
    <property type="match status" value="1"/>
</dbReference>
<reference evidence="6 7" key="1">
    <citation type="journal article" date="2013" name="Int. J. Syst. Evol. Microbiol.">
        <title>Tumebacillus flagellatus sp. nov., an alpha-amylase/pullulanase-producing bacterium isolated from cassava wastewater.</title>
        <authorList>
            <person name="Wang Q."/>
            <person name="Xie N."/>
            <person name="Qin Y."/>
            <person name="Shen N."/>
            <person name="Zhu J."/>
            <person name="Mi H."/>
            <person name="Huang R."/>
        </authorList>
    </citation>
    <scope>NUCLEOTIDE SEQUENCE [LARGE SCALE GENOMIC DNA]</scope>
    <source>
        <strain evidence="6 7">GST4</strain>
    </source>
</reference>
<evidence type="ECO:0000256" key="3">
    <source>
        <dbReference type="ARBA" id="ARBA00023159"/>
    </source>
</evidence>
<accession>A0A074LRE8</accession>
<evidence type="ECO:0000256" key="2">
    <source>
        <dbReference type="ARBA" id="ARBA00023125"/>
    </source>
</evidence>
<dbReference type="InterPro" id="IPR009061">
    <property type="entry name" value="DNA-bd_dom_put_sf"/>
</dbReference>
<sequence length="255" mass="29188">MEYTVQKLGQLAGISTRTLRYYDEIGILKPARINSSGYRIYGQAEVNTLQQILFYRELGLSLESIREIITDPGFDGTRALQEHREQLLDKRKQLDLLIANVEKTIASTEGRLHMSDQEKFEGFKQKMIEENEQKYGKEIREKYGDDAVNKSNAKVQNMTPEQHAEITRLSEELADTLAQAFQTGDPASDLAQKAADLHKRWLMFYWTDYSPEAHAGLAQMYVDDERFTAHYDAKQPGTAAFLRDAIHIYTGKTKA</sequence>
<dbReference type="STRING" id="1157490.EL26_15140"/>
<dbReference type="RefSeq" id="WP_038090247.1">
    <property type="nucleotide sequence ID" value="NZ_JMIR01000022.1"/>
</dbReference>
<evidence type="ECO:0000256" key="4">
    <source>
        <dbReference type="ARBA" id="ARBA00023163"/>
    </source>
</evidence>
<dbReference type="Pfam" id="PF13411">
    <property type="entry name" value="MerR_1"/>
    <property type="match status" value="1"/>
</dbReference>
<name>A0A074LRE8_9BACL</name>
<proteinExistence type="predicted"/>
<dbReference type="OrthoDB" id="9814833at2"/>
<dbReference type="SMART" id="SM00422">
    <property type="entry name" value="HTH_MERR"/>
    <property type="match status" value="1"/>
</dbReference>
<evidence type="ECO:0000313" key="6">
    <source>
        <dbReference type="EMBL" id="KEO82413.1"/>
    </source>
</evidence>
<dbReference type="InterPro" id="IPR000551">
    <property type="entry name" value="MerR-type_HTH_dom"/>
</dbReference>
<dbReference type="PROSITE" id="PS50937">
    <property type="entry name" value="HTH_MERR_2"/>
    <property type="match status" value="1"/>
</dbReference>
<feature type="domain" description="HTH merR-type" evidence="5">
    <location>
        <begin position="1"/>
        <end position="71"/>
    </location>
</feature>
<dbReference type="Pfam" id="PF07739">
    <property type="entry name" value="TipAS"/>
    <property type="match status" value="1"/>
</dbReference>
<gene>
    <name evidence="6" type="ORF">EL26_15140</name>
</gene>